<evidence type="ECO:0000313" key="2">
    <source>
        <dbReference type="Proteomes" id="UP000800040"/>
    </source>
</evidence>
<dbReference type="OrthoDB" id="62952at2759"/>
<protein>
    <recommendedName>
        <fullName evidence="3">F-box domain-containing protein</fullName>
    </recommendedName>
</protein>
<dbReference type="EMBL" id="ML975311">
    <property type="protein sequence ID" value="KAF1833867.1"/>
    <property type="molecule type" value="Genomic_DNA"/>
</dbReference>
<dbReference type="Proteomes" id="UP000800040">
    <property type="component" value="Unassembled WGS sequence"/>
</dbReference>
<dbReference type="PANTHER" id="PTHR42085:SF1">
    <property type="entry name" value="F-BOX DOMAIN-CONTAINING PROTEIN"/>
    <property type="match status" value="1"/>
</dbReference>
<dbReference type="AlphaFoldDB" id="A0A6A5KEJ0"/>
<name>A0A6A5KEJ0_9PLEO</name>
<evidence type="ECO:0000313" key="1">
    <source>
        <dbReference type="EMBL" id="KAF1833867.1"/>
    </source>
</evidence>
<gene>
    <name evidence="1" type="ORF">BDW02DRAFT_359153</name>
</gene>
<accession>A0A6A5KEJ0</accession>
<dbReference type="InterPro" id="IPR038883">
    <property type="entry name" value="AN11006-like"/>
</dbReference>
<sequence length="560" mass="62144">MATRIPAPAPTSPLLGLPAEVRNNIYRNLYKHSGAILLVPSSSNYARVSPLVHAVPDIDVLTTCRQFFDEASSVFYTDNTFLLSTLSDANNDAANLGFLEEWLTSLGTRRHLVRNVLIDLSPLCPVPCHNAHRFIDLLPIMLQIWRLNTAPANPLNPPQRYANIRISFALSGRLLHSHAHPPHPVPSAKRVINIAALNDMIASLSPGSQPVMRPYFCSPRTIDQIRTRIDGRQVRFLLSTPHHLGVSDMGRIDFTLDNTNQLVKSAVIPAKDTGIDKLINAATVRETLLKLLMEFNVEELTYDMDTLTISKRYPEVFSINRHIRGLALERYGSVHVIAKVTAQEPKASFSNLAAMKNWFTSTRGVTERVYQGSGDEPTLLIRFNLPGKKDLAQLRISIRDAIFATLDLQADSELRVELAYPGAEVLVYMRTLVEVQRELLVFLTGLMDGDPSRKAGACPEIWMDGYCRITEAEFAGEGGAALSVSNEKYDWDEEGLEEEHGVCVSQLIEDDDSDTVGDEGSLHARAMELASMSNTLIENTCDQSLCKDMHIAPKNKDSSS</sequence>
<reference evidence="1" key="1">
    <citation type="submission" date="2020-01" db="EMBL/GenBank/DDBJ databases">
        <authorList>
            <consortium name="DOE Joint Genome Institute"/>
            <person name="Haridas S."/>
            <person name="Albert R."/>
            <person name="Binder M."/>
            <person name="Bloem J."/>
            <person name="Labutti K."/>
            <person name="Salamov A."/>
            <person name="Andreopoulos B."/>
            <person name="Baker S.E."/>
            <person name="Barry K."/>
            <person name="Bills G."/>
            <person name="Bluhm B.H."/>
            <person name="Cannon C."/>
            <person name="Castanera R."/>
            <person name="Culley D.E."/>
            <person name="Daum C."/>
            <person name="Ezra D."/>
            <person name="Gonzalez J.B."/>
            <person name="Henrissat B."/>
            <person name="Kuo A."/>
            <person name="Liang C."/>
            <person name="Lipzen A."/>
            <person name="Lutzoni F."/>
            <person name="Magnuson J."/>
            <person name="Mondo S."/>
            <person name="Nolan M."/>
            <person name="Ohm R."/>
            <person name="Pangilinan J."/>
            <person name="Park H.-J."/>
            <person name="Ramirez L."/>
            <person name="Alfaro M."/>
            <person name="Sun H."/>
            <person name="Tritt A."/>
            <person name="Yoshinaga Y."/>
            <person name="Zwiers L.-H."/>
            <person name="Turgeon B.G."/>
            <person name="Goodwin S.B."/>
            <person name="Spatafora J.W."/>
            <person name="Crous P.W."/>
            <person name="Grigoriev I.V."/>
        </authorList>
    </citation>
    <scope>NUCLEOTIDE SEQUENCE</scope>
    <source>
        <strain evidence="1">P77</strain>
    </source>
</reference>
<proteinExistence type="predicted"/>
<evidence type="ECO:0008006" key="3">
    <source>
        <dbReference type="Google" id="ProtNLM"/>
    </source>
</evidence>
<dbReference type="PANTHER" id="PTHR42085">
    <property type="entry name" value="F-BOX DOMAIN-CONTAINING PROTEIN"/>
    <property type="match status" value="1"/>
</dbReference>
<organism evidence="1 2">
    <name type="scientific">Decorospora gaudefroyi</name>
    <dbReference type="NCBI Taxonomy" id="184978"/>
    <lineage>
        <taxon>Eukaryota</taxon>
        <taxon>Fungi</taxon>
        <taxon>Dikarya</taxon>
        <taxon>Ascomycota</taxon>
        <taxon>Pezizomycotina</taxon>
        <taxon>Dothideomycetes</taxon>
        <taxon>Pleosporomycetidae</taxon>
        <taxon>Pleosporales</taxon>
        <taxon>Pleosporineae</taxon>
        <taxon>Pleosporaceae</taxon>
        <taxon>Decorospora</taxon>
    </lineage>
</organism>
<keyword evidence="2" id="KW-1185">Reference proteome</keyword>